<evidence type="ECO:0000256" key="8">
    <source>
        <dbReference type="ARBA" id="ARBA00023276"/>
    </source>
</evidence>
<dbReference type="GO" id="GO:0009535">
    <property type="term" value="C:chloroplast thylakoid membrane"/>
    <property type="evidence" value="ECO:0007669"/>
    <property type="project" value="UniProtKB-SubCell"/>
</dbReference>
<dbReference type="GO" id="GO:0009767">
    <property type="term" value="P:photosynthetic electron transport chain"/>
    <property type="evidence" value="ECO:0007669"/>
    <property type="project" value="TreeGrafter"/>
</dbReference>
<accession>A0AAQ3L161</accession>
<dbReference type="PANTHER" id="PTHR33399">
    <property type="entry name" value="OXYGEN-EVOLVING ENHANCER PROTEIN 3-1, CHLOROPLASTIC"/>
    <property type="match status" value="1"/>
</dbReference>
<dbReference type="SUPFAM" id="SSF101112">
    <property type="entry name" value="Oxygen-evolving enhancer protein 3"/>
    <property type="match status" value="1"/>
</dbReference>
<protein>
    <submittedName>
        <fullName evidence="10">Oxygen-evolving enhancer protein 3-1, chloroplastic-like</fullName>
    </submittedName>
</protein>
<comment type="subcellular location">
    <subcellularLocation>
        <location evidence="1">Plastid</location>
        <location evidence="1">Chloroplast thylakoid membrane</location>
    </subcellularLocation>
</comment>
<name>A0AAQ3L161_9LILI</name>
<evidence type="ECO:0000256" key="4">
    <source>
        <dbReference type="ARBA" id="ARBA00022640"/>
    </source>
</evidence>
<dbReference type="InterPro" id="IPR054099">
    <property type="entry name" value="PSII_PsbQ_pln"/>
</dbReference>
<dbReference type="Gene3D" id="1.20.120.290">
    <property type="entry name" value="Oxygen-evolving enhancer protein 3 (PsbQ), four-helix up-down bundle"/>
    <property type="match status" value="1"/>
</dbReference>
<evidence type="ECO:0000256" key="5">
    <source>
        <dbReference type="ARBA" id="ARBA00022946"/>
    </source>
</evidence>
<evidence type="ECO:0000256" key="3">
    <source>
        <dbReference type="ARBA" id="ARBA00022531"/>
    </source>
</evidence>
<dbReference type="EMBL" id="CP136896">
    <property type="protein sequence ID" value="WOL15107.1"/>
    <property type="molecule type" value="Genomic_DNA"/>
</dbReference>
<dbReference type="PANTHER" id="PTHR33399:SF3">
    <property type="entry name" value="OXYGEN-EVOLVING ENHANCER PROTEIN 3-1, CHLOROPLASTIC"/>
    <property type="match status" value="1"/>
</dbReference>
<dbReference type="Proteomes" id="UP001327560">
    <property type="component" value="Chromosome 7"/>
</dbReference>
<dbReference type="AlphaFoldDB" id="A0AAQ3L161"/>
<comment type="similarity">
    <text evidence="9">Belongs to the PsbQ family.</text>
</comment>
<dbReference type="GO" id="GO:0019898">
    <property type="term" value="C:extrinsic component of membrane"/>
    <property type="evidence" value="ECO:0007669"/>
    <property type="project" value="InterPro"/>
</dbReference>
<keyword evidence="7" id="KW-0472">Membrane</keyword>
<dbReference type="InterPro" id="IPR023222">
    <property type="entry name" value="PsbQ-like_dom_sf"/>
</dbReference>
<keyword evidence="4" id="KW-0934">Plastid</keyword>
<keyword evidence="5" id="KW-0809">Transit peptide</keyword>
<reference evidence="10 11" key="1">
    <citation type="submission" date="2023-10" db="EMBL/GenBank/DDBJ databases">
        <title>Chromosome-scale genome assembly provides insights into flower coloration mechanisms of Canna indica.</title>
        <authorList>
            <person name="Li C."/>
        </authorList>
    </citation>
    <scope>NUCLEOTIDE SEQUENCE [LARGE SCALE GENOMIC DNA]</scope>
    <source>
        <tissue evidence="10">Flower</tissue>
    </source>
</reference>
<organism evidence="10 11">
    <name type="scientific">Canna indica</name>
    <name type="common">Indian-shot</name>
    <dbReference type="NCBI Taxonomy" id="4628"/>
    <lineage>
        <taxon>Eukaryota</taxon>
        <taxon>Viridiplantae</taxon>
        <taxon>Streptophyta</taxon>
        <taxon>Embryophyta</taxon>
        <taxon>Tracheophyta</taxon>
        <taxon>Spermatophyta</taxon>
        <taxon>Magnoliopsida</taxon>
        <taxon>Liliopsida</taxon>
        <taxon>Zingiberales</taxon>
        <taxon>Cannaceae</taxon>
        <taxon>Canna</taxon>
    </lineage>
</organism>
<dbReference type="GO" id="GO:0005509">
    <property type="term" value="F:calcium ion binding"/>
    <property type="evidence" value="ECO:0007669"/>
    <property type="project" value="InterPro"/>
</dbReference>
<dbReference type="GO" id="GO:0009654">
    <property type="term" value="C:photosystem II oxygen evolving complex"/>
    <property type="evidence" value="ECO:0007669"/>
    <property type="project" value="InterPro"/>
</dbReference>
<dbReference type="Pfam" id="PF05757">
    <property type="entry name" value="PsbQ"/>
    <property type="match status" value="1"/>
</dbReference>
<evidence type="ECO:0000256" key="2">
    <source>
        <dbReference type="ARBA" id="ARBA00022528"/>
    </source>
</evidence>
<proteinExistence type="inferred from homology"/>
<evidence type="ECO:0000256" key="6">
    <source>
        <dbReference type="ARBA" id="ARBA00023078"/>
    </source>
</evidence>
<keyword evidence="6" id="KW-0793">Thylakoid</keyword>
<evidence type="ECO:0000313" key="11">
    <source>
        <dbReference type="Proteomes" id="UP001327560"/>
    </source>
</evidence>
<keyword evidence="11" id="KW-1185">Reference proteome</keyword>
<evidence type="ECO:0000313" key="10">
    <source>
        <dbReference type="EMBL" id="WOL15107.1"/>
    </source>
</evidence>
<evidence type="ECO:0000256" key="9">
    <source>
        <dbReference type="ARBA" id="ARBA00035649"/>
    </source>
</evidence>
<keyword evidence="2" id="KW-0150">Chloroplast</keyword>
<sequence>MDARDGCKVYVSMSYWLLTYPNLARADKESDSSLQINHPRPSLSFLRRSELVVSNMASMAGFCGSSQAVLEGSLQLSGTSRLAAPGANRAPIARSGFVVRAQQQGPAEGQSGRRAVLGLVAAGLAGGSFVKVVLADAKSIKVGPPPPPSGGLPGTLNSDEARDFDLPLKERFYLQALPPTEAAARAKESAKDILNVKGLIDKKEWPYVMNDLRLKAGYLRFDLNTIIAAKPKEEKKPLKELTGKLFAAIDELDHAAKIKSSSEAEKYYATTKSILGDVLAKIG</sequence>
<keyword evidence="3" id="KW-0602">Photosynthesis</keyword>
<keyword evidence="8" id="KW-0604">Photosystem II</keyword>
<dbReference type="InterPro" id="IPR008797">
    <property type="entry name" value="PSII_PsbQ"/>
</dbReference>
<gene>
    <name evidence="10" type="ORF">Cni_G23888</name>
</gene>
<dbReference type="FunFam" id="1.20.120.290:FF:000001">
    <property type="entry name" value="Oxygen-evolving enhancer protein 3"/>
    <property type="match status" value="1"/>
</dbReference>
<evidence type="ECO:0000256" key="1">
    <source>
        <dbReference type="ARBA" id="ARBA00004334"/>
    </source>
</evidence>
<evidence type="ECO:0000256" key="7">
    <source>
        <dbReference type="ARBA" id="ARBA00023136"/>
    </source>
</evidence>